<name>A0A2Y9RBN6_TRIMA</name>
<evidence type="ECO:0000313" key="2">
    <source>
        <dbReference type="Proteomes" id="UP000248480"/>
    </source>
</evidence>
<protein>
    <submittedName>
        <fullName evidence="3">Uncharacterized protein C11orf71 homolog</fullName>
    </submittedName>
</protein>
<dbReference type="STRING" id="127582.A0A2Y9RBN6"/>
<dbReference type="InterPro" id="IPR031487">
    <property type="entry name" value="DUF4687"/>
</dbReference>
<dbReference type="Pfam" id="PF15747">
    <property type="entry name" value="DUF4687"/>
    <property type="match status" value="1"/>
</dbReference>
<dbReference type="PANTHER" id="PTHR16445:SF0">
    <property type="entry name" value="GENE 5617-RELATED"/>
    <property type="match status" value="1"/>
</dbReference>
<dbReference type="InParanoid" id="A0A2Y9RBN6"/>
<evidence type="ECO:0000256" key="1">
    <source>
        <dbReference type="SAM" id="MobiDB-lite"/>
    </source>
</evidence>
<proteinExistence type="predicted"/>
<dbReference type="AlphaFoldDB" id="A0A2Y9RBN6"/>
<dbReference type="CTD" id="101644183"/>
<keyword evidence="2" id="KW-1185">Reference proteome</keyword>
<reference evidence="3" key="1">
    <citation type="submission" date="2025-08" db="UniProtKB">
        <authorList>
            <consortium name="RefSeq"/>
        </authorList>
    </citation>
    <scope>IDENTIFICATION</scope>
</reference>
<dbReference type="KEGG" id="tmu:101351086"/>
<sequence length="127" mass="13792">MTLNYVSLSAGDQGYRMAHRPTPGDLSSSAFALAMVSGDNFFVTRPGAVYPGPVPRQTVRPSVRNESRRLTGGGRGPTRLIKGREPEGRNRGRQARFLPYPARGVKLDLLRSVLQQRLIAFGGVIAA</sequence>
<organism evidence="2 3">
    <name type="scientific">Trichechus manatus latirostris</name>
    <name type="common">Florida manatee</name>
    <dbReference type="NCBI Taxonomy" id="127582"/>
    <lineage>
        <taxon>Eukaryota</taxon>
        <taxon>Metazoa</taxon>
        <taxon>Chordata</taxon>
        <taxon>Craniata</taxon>
        <taxon>Vertebrata</taxon>
        <taxon>Euteleostomi</taxon>
        <taxon>Mammalia</taxon>
        <taxon>Eutheria</taxon>
        <taxon>Afrotheria</taxon>
        <taxon>Sirenia</taxon>
        <taxon>Trichechidae</taxon>
        <taxon>Trichechus</taxon>
    </lineage>
</organism>
<accession>A0A2Y9RBN6</accession>
<feature type="region of interest" description="Disordered" evidence="1">
    <location>
        <begin position="53"/>
        <end position="94"/>
    </location>
</feature>
<dbReference type="Proteomes" id="UP000248480">
    <property type="component" value="Unplaced"/>
</dbReference>
<dbReference type="RefSeq" id="XP_023592765.1">
    <property type="nucleotide sequence ID" value="XM_023736997.1"/>
</dbReference>
<dbReference type="PANTHER" id="PTHR16445">
    <property type="entry name" value="SIMILAR TO HYPOTHETICAL PROTEIN FLJ20010"/>
    <property type="match status" value="1"/>
</dbReference>
<dbReference type="FunCoup" id="A0A2Y9RBN6">
    <property type="interactions" value="419"/>
</dbReference>
<evidence type="ECO:0000313" key="3">
    <source>
        <dbReference type="RefSeq" id="XP_023592765.1"/>
    </source>
</evidence>
<gene>
    <name evidence="3" type="primary">CUNH11orf71</name>
</gene>
<dbReference type="GeneID" id="101351086"/>